<dbReference type="InterPro" id="IPR015854">
    <property type="entry name" value="ABC_transpr_LolD-like"/>
</dbReference>
<keyword evidence="2" id="KW-0547">Nucleotide-binding</keyword>
<evidence type="ECO:0000256" key="3">
    <source>
        <dbReference type="ARBA" id="ARBA00022840"/>
    </source>
</evidence>
<protein>
    <submittedName>
        <fullName evidence="5">ABC transport system ATP-binding protein</fullName>
    </submittedName>
</protein>
<proteinExistence type="predicted"/>
<dbReference type="CDD" id="cd03255">
    <property type="entry name" value="ABC_MJ0796_LolCDE_FtsE"/>
    <property type="match status" value="1"/>
</dbReference>
<dbReference type="Pfam" id="PF00005">
    <property type="entry name" value="ABC_tran"/>
    <property type="match status" value="1"/>
</dbReference>
<dbReference type="PROSITE" id="PS00211">
    <property type="entry name" value="ABC_TRANSPORTER_1"/>
    <property type="match status" value="1"/>
</dbReference>
<evidence type="ECO:0000256" key="2">
    <source>
        <dbReference type="ARBA" id="ARBA00022741"/>
    </source>
</evidence>
<keyword evidence="6" id="KW-1185">Reference proteome</keyword>
<dbReference type="GO" id="GO:0005524">
    <property type="term" value="F:ATP binding"/>
    <property type="evidence" value="ECO:0007669"/>
    <property type="project" value="UniProtKB-KW"/>
</dbReference>
<dbReference type="SUPFAM" id="SSF52540">
    <property type="entry name" value="P-loop containing nucleoside triphosphate hydrolases"/>
    <property type="match status" value="1"/>
</dbReference>
<reference evidence="5 6" key="1">
    <citation type="submission" date="2023-07" db="EMBL/GenBank/DDBJ databases">
        <title>Sequencing the genomes of 1000 actinobacteria strains.</title>
        <authorList>
            <person name="Klenk H.-P."/>
        </authorList>
    </citation>
    <scope>NUCLEOTIDE SEQUENCE [LARGE SCALE GENOMIC DNA]</scope>
    <source>
        <strain evidence="5 6">DSM 17163</strain>
    </source>
</reference>
<keyword evidence="1" id="KW-0813">Transport</keyword>
<feature type="domain" description="ABC transporter" evidence="4">
    <location>
        <begin position="5"/>
        <end position="240"/>
    </location>
</feature>
<evidence type="ECO:0000313" key="6">
    <source>
        <dbReference type="Proteomes" id="UP001243212"/>
    </source>
</evidence>
<dbReference type="PANTHER" id="PTHR24220">
    <property type="entry name" value="IMPORT ATP-BINDING PROTEIN"/>
    <property type="match status" value="1"/>
</dbReference>
<keyword evidence="3 5" id="KW-0067">ATP-binding</keyword>
<comment type="caution">
    <text evidence="5">The sequence shown here is derived from an EMBL/GenBank/DDBJ whole genome shotgun (WGS) entry which is preliminary data.</text>
</comment>
<dbReference type="Proteomes" id="UP001243212">
    <property type="component" value="Unassembled WGS sequence"/>
</dbReference>
<evidence type="ECO:0000313" key="5">
    <source>
        <dbReference type="EMBL" id="MDP9806422.1"/>
    </source>
</evidence>
<name>A0ABT9NGB3_9ACTO</name>
<dbReference type="PROSITE" id="PS50893">
    <property type="entry name" value="ABC_TRANSPORTER_2"/>
    <property type="match status" value="1"/>
</dbReference>
<dbReference type="SMART" id="SM00382">
    <property type="entry name" value="AAA"/>
    <property type="match status" value="1"/>
</dbReference>
<evidence type="ECO:0000259" key="4">
    <source>
        <dbReference type="PROSITE" id="PS50893"/>
    </source>
</evidence>
<dbReference type="InterPro" id="IPR017871">
    <property type="entry name" value="ABC_transporter-like_CS"/>
</dbReference>
<organism evidence="5 6">
    <name type="scientific">Trueperella bonasi</name>
    <dbReference type="NCBI Taxonomy" id="312286"/>
    <lineage>
        <taxon>Bacteria</taxon>
        <taxon>Bacillati</taxon>
        <taxon>Actinomycetota</taxon>
        <taxon>Actinomycetes</taxon>
        <taxon>Actinomycetales</taxon>
        <taxon>Actinomycetaceae</taxon>
        <taxon>Trueperella</taxon>
    </lineage>
</organism>
<dbReference type="EMBL" id="JAUSQX010000001">
    <property type="protein sequence ID" value="MDP9806422.1"/>
    <property type="molecule type" value="Genomic_DNA"/>
</dbReference>
<dbReference type="InterPro" id="IPR003593">
    <property type="entry name" value="AAA+_ATPase"/>
</dbReference>
<dbReference type="PANTHER" id="PTHR24220:SF685">
    <property type="entry name" value="ABC TRANSPORTER RELATED"/>
    <property type="match status" value="1"/>
</dbReference>
<evidence type="ECO:0000256" key="1">
    <source>
        <dbReference type="ARBA" id="ARBA00022448"/>
    </source>
</evidence>
<dbReference type="InterPro" id="IPR027417">
    <property type="entry name" value="P-loop_NTPase"/>
</dbReference>
<gene>
    <name evidence="5" type="ORF">J2S70_001004</name>
</gene>
<dbReference type="Gene3D" id="3.40.50.300">
    <property type="entry name" value="P-loop containing nucleotide triphosphate hydrolases"/>
    <property type="match status" value="1"/>
</dbReference>
<dbReference type="InterPro" id="IPR017911">
    <property type="entry name" value="MacB-like_ATP-bd"/>
</dbReference>
<accession>A0ABT9NGB3</accession>
<dbReference type="InterPro" id="IPR003439">
    <property type="entry name" value="ABC_transporter-like_ATP-bd"/>
</dbReference>
<sequence>MNVQLQASGLIKLFGSVHALAGVDITIDEGELVAIMGPSGSGKSTLLHVLSGILLPDGGQVRLGDVNVTALKDSERSKLRRERFGFVFQDGQLVPELSARENVGLPLMASGASRGRALRAADEWLARLGVGDQKKKRPGEMSGGQAQRVAIARAMVANPAIIFADEPTGALDQATGHEVMQVLSTTARMNGTTLVVVTHDLKVASWTNRLIEIRDGLIHTDRPMAQVLANAGVEAAQPGNPVQLGCLAQLGNSTDPEVGA</sequence>